<name>A0A542E4I1_9MICO</name>
<dbReference type="PANTHER" id="PTHR36124">
    <property type="match status" value="1"/>
</dbReference>
<proteinExistence type="predicted"/>
<dbReference type="GO" id="GO:0016491">
    <property type="term" value="F:oxidoreductase activity"/>
    <property type="evidence" value="ECO:0007669"/>
    <property type="project" value="InterPro"/>
</dbReference>
<feature type="domain" description="ER-bound oxygenase mpaB/mpaB'/Rubber oxygenase catalytic" evidence="1">
    <location>
        <begin position="63"/>
        <end position="261"/>
    </location>
</feature>
<dbReference type="InterPro" id="IPR018713">
    <property type="entry name" value="MPAB/Lcp_cat_dom"/>
</dbReference>
<sequence>MGPARLVATFLPPLPREHWRRRTDALDPETSYEQVVRVVAQHEFPWDVQQALSFALFRTYAVPSIGGLLHETRAFADDAQRRHDDTVLLLAAPLESGLDSGEGRAAVRRINRQHGHYDIADEDLRYVLAAFVVTPVRWLERYGWRRLTDTEVRASVRYYQRLGALMGIPDLPADYAGFARLLDDHEAEHVRPDPRTREVADATMDLLCSFYPPPLRPAMRLFSVALLDPHLRDAFGYDAPPRAVVAAAHAGLRLRGRVVRWLPPRRLPRLTSDSSRIRSYPGGHLVEQLGAIP</sequence>
<dbReference type="Pfam" id="PF09995">
    <property type="entry name" value="MPAB_Lcp_cat"/>
    <property type="match status" value="1"/>
</dbReference>
<protein>
    <submittedName>
        <fullName evidence="2">Uncharacterized protein DUF2236</fullName>
    </submittedName>
</protein>
<gene>
    <name evidence="2" type="ORF">FB458_3370</name>
</gene>
<accession>A0A542E4I1</accession>
<dbReference type="AlphaFoldDB" id="A0A542E4I1"/>
<evidence type="ECO:0000259" key="1">
    <source>
        <dbReference type="Pfam" id="PF09995"/>
    </source>
</evidence>
<keyword evidence="3" id="KW-1185">Reference proteome</keyword>
<dbReference type="EMBL" id="VFMN01000001">
    <property type="protein sequence ID" value="TQJ10250.1"/>
    <property type="molecule type" value="Genomic_DNA"/>
</dbReference>
<comment type="caution">
    <text evidence="2">The sequence shown here is derived from an EMBL/GenBank/DDBJ whole genome shotgun (WGS) entry which is preliminary data.</text>
</comment>
<evidence type="ECO:0000313" key="3">
    <source>
        <dbReference type="Proteomes" id="UP000317893"/>
    </source>
</evidence>
<dbReference type="RefSeq" id="WP_211356076.1">
    <property type="nucleotide sequence ID" value="NZ_BAAAPR010000015.1"/>
</dbReference>
<dbReference type="PANTHER" id="PTHR36124:SF1">
    <property type="entry name" value="ER-BOUND OXYGENASE MPAB_MPAB'_RUBBER OXYGENASE CATALYTIC DOMAIN-CONTAINING PROTEIN"/>
    <property type="match status" value="1"/>
</dbReference>
<dbReference type="Proteomes" id="UP000317893">
    <property type="component" value="Unassembled WGS sequence"/>
</dbReference>
<dbReference type="InterPro" id="IPR046366">
    <property type="entry name" value="MPAB"/>
</dbReference>
<evidence type="ECO:0000313" key="2">
    <source>
        <dbReference type="EMBL" id="TQJ10250.1"/>
    </source>
</evidence>
<reference evidence="2 3" key="1">
    <citation type="submission" date="2019-06" db="EMBL/GenBank/DDBJ databases">
        <title>Sequencing the genomes of 1000 actinobacteria strains.</title>
        <authorList>
            <person name="Klenk H.-P."/>
        </authorList>
    </citation>
    <scope>NUCLEOTIDE SEQUENCE [LARGE SCALE GENOMIC DNA]</scope>
    <source>
        <strain evidence="2 3">DSM 18607</strain>
    </source>
</reference>
<organism evidence="2 3">
    <name type="scientific">Lapillicoccus jejuensis</name>
    <dbReference type="NCBI Taxonomy" id="402171"/>
    <lineage>
        <taxon>Bacteria</taxon>
        <taxon>Bacillati</taxon>
        <taxon>Actinomycetota</taxon>
        <taxon>Actinomycetes</taxon>
        <taxon>Micrococcales</taxon>
        <taxon>Intrasporangiaceae</taxon>
        <taxon>Lapillicoccus</taxon>
    </lineage>
</organism>